<dbReference type="Proteomes" id="UP000265566">
    <property type="component" value="Chromosome 7"/>
</dbReference>
<dbReference type="Pfam" id="PF07460">
    <property type="entry name" value="NUMOD3"/>
    <property type="match status" value="1"/>
</dbReference>
<dbReference type="GO" id="GO:0003677">
    <property type="term" value="F:DNA binding"/>
    <property type="evidence" value="ECO:0007669"/>
    <property type="project" value="InterPro"/>
</dbReference>
<dbReference type="OrthoDB" id="1935413at2759"/>
<feature type="domain" description="Nuclease associated modular" evidence="2">
    <location>
        <begin position="104"/>
        <end position="132"/>
    </location>
</feature>
<reference evidence="4" key="4">
    <citation type="journal article" date="2018" name="Nat. Plants">
        <title>Whole-genome landscape of Medicago truncatula symbiotic genes.</title>
        <authorList>
            <person name="Pecrix Y."/>
            <person name="Gamas P."/>
            <person name="Carrere S."/>
        </authorList>
    </citation>
    <scope>NUCLEOTIDE SEQUENCE</scope>
    <source>
        <tissue evidence="4">Leaves</tissue>
    </source>
</reference>
<dbReference type="Gramene" id="rna44481">
    <property type="protein sequence ID" value="RHN49632.1"/>
    <property type="gene ID" value="gene44481"/>
</dbReference>
<evidence type="ECO:0000313" key="4">
    <source>
        <dbReference type="EMBL" id="RHN49632.1"/>
    </source>
</evidence>
<dbReference type="EnsemblPlants" id="KEH24660">
    <property type="protein sequence ID" value="KEH24660"/>
    <property type="gene ID" value="MTR_7g117530"/>
</dbReference>
<feature type="region of interest" description="Disordered" evidence="1">
    <location>
        <begin position="495"/>
        <end position="537"/>
    </location>
</feature>
<dbReference type="KEGG" id="mtr:25499752"/>
<proteinExistence type="predicted"/>
<protein>
    <submittedName>
        <fullName evidence="3">NUMOD3 motif protein</fullName>
    </submittedName>
    <submittedName>
        <fullName evidence="4">Putative nuclease associated modular domain 3</fullName>
    </submittedName>
</protein>
<sequence>MPLIEITNAHLLRAPLPYPHSIRRRISCFPLDDAFTTSSRTRTRRRRFPFLVKAVATAATIIEQPPKFNNNHLEEPLNPHPFMLHHHYDDDDERPLDESEKLRRLRISKANKGNTPWNKGRKHSPETLQKIRERTRIAMQNPKVKMKLTNLGHAQTTETKMKISVGVRKLWEMRRGRKMVQESCCFEWQNLIAEASRQGFVGQEELQWNSYVTLDEQLKQEWLVSVEERKQMARTPVSNRAPKSPEQRRKIAEAIAAKWADPDYRERVCSAIAKYHHSTERKPRTRPSYSAQPTKKKKPITKRDSDTSIVIKSASKIVKPIQLRKRKSPAYKDPLVNSKLEMIKNIRAQRASVDTRQTQAIQQARLLIAEAEKAAKALEVAAAKSPIAQSSLIETRKLIAEAIQSLESIDTQKIDDCSVPSVSWSKVNQENESAFDVRNPSEMAQVNGHTTLSPSFYKFSEDFGELSLERPVNGVPELHLTNGCASLPFSLNSQINQDSQSKQQRETEQDESSEDETDHSPTVMGIQSLEDETLSSSPIATKKWVRGRLVEVSEENQ</sequence>
<dbReference type="EMBL" id="CM001223">
    <property type="protein sequence ID" value="KEH24660.1"/>
    <property type="molecule type" value="Genomic_DNA"/>
</dbReference>
<feature type="compositionally biased region" description="Acidic residues" evidence="1">
    <location>
        <begin position="508"/>
        <end position="517"/>
    </location>
</feature>
<evidence type="ECO:0000259" key="2">
    <source>
        <dbReference type="Pfam" id="PF07460"/>
    </source>
</evidence>
<dbReference type="PANTHER" id="PTHR34199:SF2">
    <property type="entry name" value="NUMOD3 MOTIF FAMILY PROTEIN, EXPRESSED"/>
    <property type="match status" value="1"/>
</dbReference>
<evidence type="ECO:0000313" key="5">
    <source>
        <dbReference type="EnsemblPlants" id="KEH24660"/>
    </source>
</evidence>
<organism evidence="3 6">
    <name type="scientific">Medicago truncatula</name>
    <name type="common">Barrel medic</name>
    <name type="synonym">Medicago tribuloides</name>
    <dbReference type="NCBI Taxonomy" id="3880"/>
    <lineage>
        <taxon>Eukaryota</taxon>
        <taxon>Viridiplantae</taxon>
        <taxon>Streptophyta</taxon>
        <taxon>Embryophyta</taxon>
        <taxon>Tracheophyta</taxon>
        <taxon>Spermatophyta</taxon>
        <taxon>Magnoliopsida</taxon>
        <taxon>eudicotyledons</taxon>
        <taxon>Gunneridae</taxon>
        <taxon>Pentapetalae</taxon>
        <taxon>rosids</taxon>
        <taxon>fabids</taxon>
        <taxon>Fabales</taxon>
        <taxon>Fabaceae</taxon>
        <taxon>Papilionoideae</taxon>
        <taxon>50 kb inversion clade</taxon>
        <taxon>NPAAA clade</taxon>
        <taxon>Hologalegina</taxon>
        <taxon>IRL clade</taxon>
        <taxon>Trifolieae</taxon>
        <taxon>Medicago</taxon>
    </lineage>
</organism>
<keyword evidence="6" id="KW-1185">Reference proteome</keyword>
<dbReference type="EMBL" id="PSQE01000007">
    <property type="protein sequence ID" value="RHN49632.1"/>
    <property type="molecule type" value="Genomic_DNA"/>
</dbReference>
<dbReference type="Proteomes" id="UP000002051">
    <property type="component" value="Unassembled WGS sequence"/>
</dbReference>
<dbReference type="InterPro" id="IPR003611">
    <property type="entry name" value="NUMOD3"/>
</dbReference>
<dbReference type="AlphaFoldDB" id="A0A072UFV0"/>
<dbReference type="STRING" id="3880.A0A072UFV0"/>
<reference evidence="3 6" key="2">
    <citation type="journal article" date="2014" name="BMC Genomics">
        <title>An improved genome release (version Mt4.0) for the model legume Medicago truncatula.</title>
        <authorList>
            <person name="Tang H."/>
            <person name="Krishnakumar V."/>
            <person name="Bidwell S."/>
            <person name="Rosen B."/>
            <person name="Chan A."/>
            <person name="Zhou S."/>
            <person name="Gentzbittel L."/>
            <person name="Childs K.L."/>
            <person name="Yandell M."/>
            <person name="Gundlach H."/>
            <person name="Mayer K.F."/>
            <person name="Schwartz D.C."/>
            <person name="Town C.D."/>
        </authorList>
    </citation>
    <scope>GENOME REANNOTATION</scope>
    <source>
        <strain evidence="3">A17</strain>
        <strain evidence="5 6">cv. Jemalong A17</strain>
    </source>
</reference>
<dbReference type="ExpressionAtlas" id="A0A072UFV0">
    <property type="expression patterns" value="differential"/>
</dbReference>
<gene>
    <name evidence="5" type="primary">25499752</name>
    <name evidence="3" type="ordered locus">MTR_7g117530</name>
    <name evidence="4" type="ORF">MtrunA17_Chr7g0276581</name>
</gene>
<feature type="region of interest" description="Disordered" evidence="1">
    <location>
        <begin position="275"/>
        <end position="306"/>
    </location>
</feature>
<reference evidence="3 6" key="1">
    <citation type="journal article" date="2011" name="Nature">
        <title>The Medicago genome provides insight into the evolution of rhizobial symbioses.</title>
        <authorList>
            <person name="Young N.D."/>
            <person name="Debelle F."/>
            <person name="Oldroyd G.E."/>
            <person name="Geurts R."/>
            <person name="Cannon S.B."/>
            <person name="Udvardi M.K."/>
            <person name="Benedito V.A."/>
            <person name="Mayer K.F."/>
            <person name="Gouzy J."/>
            <person name="Schoof H."/>
            <person name="Van de Peer Y."/>
            <person name="Proost S."/>
            <person name="Cook D.R."/>
            <person name="Meyers B.C."/>
            <person name="Spannagl M."/>
            <person name="Cheung F."/>
            <person name="De Mita S."/>
            <person name="Krishnakumar V."/>
            <person name="Gundlach H."/>
            <person name="Zhou S."/>
            <person name="Mudge J."/>
            <person name="Bharti A.K."/>
            <person name="Murray J.D."/>
            <person name="Naoumkina M.A."/>
            <person name="Rosen B."/>
            <person name="Silverstein K.A."/>
            <person name="Tang H."/>
            <person name="Rombauts S."/>
            <person name="Zhao P.X."/>
            <person name="Zhou P."/>
            <person name="Barbe V."/>
            <person name="Bardou P."/>
            <person name="Bechner M."/>
            <person name="Bellec A."/>
            <person name="Berger A."/>
            <person name="Berges H."/>
            <person name="Bidwell S."/>
            <person name="Bisseling T."/>
            <person name="Choisne N."/>
            <person name="Couloux A."/>
            <person name="Denny R."/>
            <person name="Deshpande S."/>
            <person name="Dai X."/>
            <person name="Doyle J.J."/>
            <person name="Dudez A.M."/>
            <person name="Farmer A.D."/>
            <person name="Fouteau S."/>
            <person name="Franken C."/>
            <person name="Gibelin C."/>
            <person name="Gish J."/>
            <person name="Goldstein S."/>
            <person name="Gonzalez A.J."/>
            <person name="Green P.J."/>
            <person name="Hallab A."/>
            <person name="Hartog M."/>
            <person name="Hua A."/>
            <person name="Humphray S.J."/>
            <person name="Jeong D.H."/>
            <person name="Jing Y."/>
            <person name="Jocker A."/>
            <person name="Kenton S.M."/>
            <person name="Kim D.J."/>
            <person name="Klee K."/>
            <person name="Lai H."/>
            <person name="Lang C."/>
            <person name="Lin S."/>
            <person name="Macmil S.L."/>
            <person name="Magdelenat G."/>
            <person name="Matthews L."/>
            <person name="McCorrison J."/>
            <person name="Monaghan E.L."/>
            <person name="Mun J.H."/>
            <person name="Najar F.Z."/>
            <person name="Nicholson C."/>
            <person name="Noirot C."/>
            <person name="O'Bleness M."/>
            <person name="Paule C.R."/>
            <person name="Poulain J."/>
            <person name="Prion F."/>
            <person name="Qin B."/>
            <person name="Qu C."/>
            <person name="Retzel E.F."/>
            <person name="Riddle C."/>
            <person name="Sallet E."/>
            <person name="Samain S."/>
            <person name="Samson N."/>
            <person name="Sanders I."/>
            <person name="Saurat O."/>
            <person name="Scarpelli C."/>
            <person name="Schiex T."/>
            <person name="Segurens B."/>
            <person name="Severin A.J."/>
            <person name="Sherrier D.J."/>
            <person name="Shi R."/>
            <person name="Sims S."/>
            <person name="Singer S.R."/>
            <person name="Sinharoy S."/>
            <person name="Sterck L."/>
            <person name="Viollet A."/>
            <person name="Wang B.B."/>
            <person name="Wang K."/>
            <person name="Wang M."/>
            <person name="Wang X."/>
            <person name="Warfsmann J."/>
            <person name="Weissenbach J."/>
            <person name="White D.D."/>
            <person name="White J.D."/>
            <person name="Wiley G.B."/>
            <person name="Wincker P."/>
            <person name="Xing Y."/>
            <person name="Yang L."/>
            <person name="Yao Z."/>
            <person name="Ying F."/>
            <person name="Zhai J."/>
            <person name="Zhou L."/>
            <person name="Zuber A."/>
            <person name="Denarie J."/>
            <person name="Dixon R.A."/>
            <person name="May G.D."/>
            <person name="Schwartz D.C."/>
            <person name="Rogers J."/>
            <person name="Quetier F."/>
            <person name="Town C.D."/>
            <person name="Roe B.A."/>
        </authorList>
    </citation>
    <scope>NUCLEOTIDE SEQUENCE [LARGE SCALE GENOMIC DNA]</scope>
    <source>
        <strain evidence="3">A17</strain>
        <strain evidence="5 6">cv. Jemalong A17</strain>
    </source>
</reference>
<name>A0A072UFV0_MEDTR</name>
<dbReference type="PANTHER" id="PTHR34199">
    <property type="entry name" value="NUMOD3 MOTIF FAMILY PROTEIN, EXPRESSED"/>
    <property type="match status" value="1"/>
</dbReference>
<evidence type="ECO:0000256" key="1">
    <source>
        <dbReference type="SAM" id="MobiDB-lite"/>
    </source>
</evidence>
<reference evidence="5" key="3">
    <citation type="submission" date="2015-04" db="UniProtKB">
        <authorList>
            <consortium name="EnsemblPlants"/>
        </authorList>
    </citation>
    <scope>IDENTIFICATION</scope>
    <source>
        <strain evidence="5">cv. Jemalong A17</strain>
    </source>
</reference>
<accession>A0A072UFV0</accession>
<evidence type="ECO:0000313" key="3">
    <source>
        <dbReference type="EMBL" id="KEH24660.1"/>
    </source>
</evidence>
<evidence type="ECO:0000313" key="6">
    <source>
        <dbReference type="Proteomes" id="UP000002051"/>
    </source>
</evidence>